<keyword evidence="5" id="KW-0210">Decarboxylase</keyword>
<evidence type="ECO:0000313" key="9">
    <source>
        <dbReference type="Proteomes" id="UP000198606"/>
    </source>
</evidence>
<dbReference type="InterPro" id="IPR036778">
    <property type="entry name" value="OHCU_decarboxylase_sf"/>
</dbReference>
<evidence type="ECO:0000259" key="7">
    <source>
        <dbReference type="Pfam" id="PF09349"/>
    </source>
</evidence>
<proteinExistence type="predicted"/>
<dbReference type="InterPro" id="IPR017580">
    <property type="entry name" value="OHCU_decarboxylase-1"/>
</dbReference>
<accession>A0A1G8J0A6</accession>
<evidence type="ECO:0000256" key="2">
    <source>
        <dbReference type="ARBA" id="ARBA00004754"/>
    </source>
</evidence>
<comment type="pathway">
    <text evidence="2">Purine metabolism; urate degradation; (S)-allantoin from urate: step 3/3.</text>
</comment>
<dbReference type="Proteomes" id="UP000198606">
    <property type="component" value="Unassembled WGS sequence"/>
</dbReference>
<dbReference type="GO" id="GO:0051997">
    <property type="term" value="F:2-oxo-4-hydroxy-4-carboxy-5-ureidoimidazoline decarboxylase activity"/>
    <property type="evidence" value="ECO:0007669"/>
    <property type="project" value="UniProtKB-EC"/>
</dbReference>
<dbReference type="UniPathway" id="UPA00394">
    <property type="reaction ID" value="UER00652"/>
</dbReference>
<dbReference type="PANTHER" id="PTHR43466:SF1">
    <property type="entry name" value="2-OXO-4-HYDROXY-4-CARBOXY-5-UREIDOIMIDAZOLINE DECARBOXYLASE-RELATED"/>
    <property type="match status" value="1"/>
</dbReference>
<keyword evidence="4" id="KW-0659">Purine metabolism</keyword>
<gene>
    <name evidence="8" type="ORF">SAMN05216588_113135</name>
</gene>
<organism evidence="8 9">
    <name type="scientific">Phytopseudomonas flavescens</name>
    <dbReference type="NCBI Taxonomy" id="29435"/>
    <lineage>
        <taxon>Bacteria</taxon>
        <taxon>Pseudomonadati</taxon>
        <taxon>Pseudomonadota</taxon>
        <taxon>Gammaproteobacteria</taxon>
        <taxon>Pseudomonadales</taxon>
        <taxon>Pseudomonadaceae</taxon>
        <taxon>Phytopseudomonas</taxon>
    </lineage>
</organism>
<dbReference type="RefSeq" id="WP_084307279.1">
    <property type="nucleotide sequence ID" value="NZ_FNDG01000013.1"/>
</dbReference>
<evidence type="ECO:0000256" key="1">
    <source>
        <dbReference type="ARBA" id="ARBA00001163"/>
    </source>
</evidence>
<dbReference type="STRING" id="29435.SAMN05216588_113135"/>
<evidence type="ECO:0000256" key="4">
    <source>
        <dbReference type="ARBA" id="ARBA00022631"/>
    </source>
</evidence>
<dbReference type="GO" id="GO:0006144">
    <property type="term" value="P:purine nucleobase metabolic process"/>
    <property type="evidence" value="ECO:0007669"/>
    <property type="project" value="UniProtKB-KW"/>
</dbReference>
<dbReference type="SUPFAM" id="SSF158694">
    <property type="entry name" value="UraD-Like"/>
    <property type="match status" value="1"/>
</dbReference>
<feature type="domain" description="Oxo-4-hydroxy-4-carboxy-5-ureidoimidazoline decarboxylase" evidence="7">
    <location>
        <begin position="11"/>
        <end position="169"/>
    </location>
</feature>
<dbReference type="Pfam" id="PF09349">
    <property type="entry name" value="OHCU_decarbox"/>
    <property type="match status" value="1"/>
</dbReference>
<evidence type="ECO:0000256" key="6">
    <source>
        <dbReference type="ARBA" id="ARBA00023239"/>
    </source>
</evidence>
<evidence type="ECO:0000256" key="5">
    <source>
        <dbReference type="ARBA" id="ARBA00022793"/>
    </source>
</evidence>
<dbReference type="InterPro" id="IPR018020">
    <property type="entry name" value="OHCU_decarboxylase"/>
</dbReference>
<reference evidence="8 9" key="1">
    <citation type="submission" date="2016-10" db="EMBL/GenBank/DDBJ databases">
        <authorList>
            <person name="de Groot N.N."/>
        </authorList>
    </citation>
    <scope>NUCLEOTIDE SEQUENCE [LARGE SCALE GENOMIC DNA]</scope>
    <source>
        <strain evidence="8 9">LMG 18387</strain>
    </source>
</reference>
<dbReference type="EC" id="4.1.1.97" evidence="3"/>
<dbReference type="GO" id="GO:0000255">
    <property type="term" value="P:allantoin metabolic process"/>
    <property type="evidence" value="ECO:0007669"/>
    <property type="project" value="InterPro"/>
</dbReference>
<dbReference type="GO" id="GO:0019628">
    <property type="term" value="P:urate catabolic process"/>
    <property type="evidence" value="ECO:0007669"/>
    <property type="project" value="UniProtKB-UniPathway"/>
</dbReference>
<evidence type="ECO:0000313" key="8">
    <source>
        <dbReference type="EMBL" id="SDI24659.1"/>
    </source>
</evidence>
<protein>
    <recommendedName>
        <fullName evidence="3">2-oxo-4-hydroxy-4-carboxy-5-ureidoimidazoline decarboxylase</fullName>
        <ecNumber evidence="3">4.1.1.97</ecNumber>
    </recommendedName>
</protein>
<dbReference type="Gene3D" id="1.10.3330.10">
    <property type="entry name" value="Oxo-4-hydroxy-4-carboxy-5-ureidoimidazoline decarboxylase"/>
    <property type="match status" value="1"/>
</dbReference>
<comment type="catalytic activity">
    <reaction evidence="1">
        <text>5-hydroxy-2-oxo-4-ureido-2,5-dihydro-1H-imidazole-5-carboxylate + H(+) = (S)-allantoin + CO2</text>
        <dbReference type="Rhea" id="RHEA:26301"/>
        <dbReference type="ChEBI" id="CHEBI:15378"/>
        <dbReference type="ChEBI" id="CHEBI:15678"/>
        <dbReference type="ChEBI" id="CHEBI:16526"/>
        <dbReference type="ChEBI" id="CHEBI:58639"/>
        <dbReference type="EC" id="4.1.1.97"/>
    </reaction>
</comment>
<name>A0A1G8J0A6_9GAMM</name>
<dbReference type="NCBIfam" id="TIGR03164">
    <property type="entry name" value="UHCUDC"/>
    <property type="match status" value="1"/>
</dbReference>
<keyword evidence="6" id="KW-0456">Lyase</keyword>
<sequence>MSRFKSIRPSALGREQFICTFGDIYEHSPWIAECAFDAAQPMELDDVDLLHGVMQRILLSADTAEQLRLINLHPDLAGKAAVRGELTAASTAEQAGAGIQACSIEEFERFNTLNAQYRERFGFPFVKAVKGSDRQQILAAFEERLHNTQEQELATALDEIGRIALFRLRAL</sequence>
<dbReference type="AlphaFoldDB" id="A0A1G8J0A6"/>
<dbReference type="PANTHER" id="PTHR43466">
    <property type="entry name" value="2-OXO-4-HYDROXY-4-CARBOXY-5-UREIDOIMIDAZOLINE DECARBOXYLASE-RELATED"/>
    <property type="match status" value="1"/>
</dbReference>
<evidence type="ECO:0000256" key="3">
    <source>
        <dbReference type="ARBA" id="ARBA00012257"/>
    </source>
</evidence>
<dbReference type="EMBL" id="FNDG01000013">
    <property type="protein sequence ID" value="SDI24659.1"/>
    <property type="molecule type" value="Genomic_DNA"/>
</dbReference>